<evidence type="ECO:0000259" key="1">
    <source>
        <dbReference type="PROSITE" id="PS50943"/>
    </source>
</evidence>
<dbReference type="Proteomes" id="UP001595868">
    <property type="component" value="Unassembled WGS sequence"/>
</dbReference>
<organism evidence="2 3">
    <name type="scientific">Micromonospora zhanjiangensis</name>
    <dbReference type="NCBI Taxonomy" id="1522057"/>
    <lineage>
        <taxon>Bacteria</taxon>
        <taxon>Bacillati</taxon>
        <taxon>Actinomycetota</taxon>
        <taxon>Actinomycetes</taxon>
        <taxon>Micromonosporales</taxon>
        <taxon>Micromonosporaceae</taxon>
        <taxon>Micromonospora</taxon>
    </lineage>
</organism>
<keyword evidence="3" id="KW-1185">Reference proteome</keyword>
<dbReference type="Gene3D" id="1.10.260.40">
    <property type="entry name" value="lambda repressor-like DNA-binding domains"/>
    <property type="match status" value="1"/>
</dbReference>
<dbReference type="EMBL" id="JBHSBN010000009">
    <property type="protein sequence ID" value="MFC4107291.1"/>
    <property type="molecule type" value="Genomic_DNA"/>
</dbReference>
<gene>
    <name evidence="2" type="ORF">ACFOX0_15335</name>
</gene>
<evidence type="ECO:0000313" key="3">
    <source>
        <dbReference type="Proteomes" id="UP001595868"/>
    </source>
</evidence>
<protein>
    <submittedName>
        <fullName evidence="2">Helix-turn-helix domain-containing protein</fullName>
    </submittedName>
</protein>
<dbReference type="RefSeq" id="WP_377546040.1">
    <property type="nucleotide sequence ID" value="NZ_JBHSBN010000009.1"/>
</dbReference>
<evidence type="ECO:0000313" key="2">
    <source>
        <dbReference type="EMBL" id="MFC4107291.1"/>
    </source>
</evidence>
<sequence length="515" mass="56390">MARLPVRAANCPRCGGRLARDNDSGRCAACQAAERDRLVAPPTVPASFWEHEPVRQALSERHLGRVIRAYRCHPYHGRDPLPQRAVASWLGITQAQLSRVENGPAMVHLDRLMHWAQLINVPAELLWFKLPDENASSASTNEPPTVHHRQGQAAAPHFSITEIEGGSTFADNMEAASQGGDVTDRRRFTKLAALAGVGATVPFDLFAMQADIPRNIGMEQVRFASSLAEEFRRADAAAGADGLCDLAIQVHARLSAWVGRASYSRAVGDALQNALADLANQVAWLAIDAERRSEARPYLNDAIGRTRMINDPREEVRALACLALLTREDRPGEALQAAEAALRIAAGWATPRLTTLLHLRAAHAYAYFHDLTGYNSEMLKAQRDFERGTHEDDPAFIQFLTEQEMDGIQGLSYLTLGRPDRAAGFFRSVTANPSDAHRRNHVMYTLDLADALKQEGDKDGAASTALAVLPAAAEVNSRRMSRMLIKLRSDLGGSARATPTVREFLNNFDSTAAKI</sequence>
<name>A0ABV8KNX1_9ACTN</name>
<dbReference type="Gene3D" id="1.25.40.10">
    <property type="entry name" value="Tetratricopeptide repeat domain"/>
    <property type="match status" value="1"/>
</dbReference>
<dbReference type="InterPro" id="IPR010982">
    <property type="entry name" value="Lambda_DNA-bd_dom_sf"/>
</dbReference>
<dbReference type="SUPFAM" id="SSF48452">
    <property type="entry name" value="TPR-like"/>
    <property type="match status" value="1"/>
</dbReference>
<feature type="domain" description="HTH cro/C1-type" evidence="1">
    <location>
        <begin position="81"/>
        <end position="126"/>
    </location>
</feature>
<dbReference type="InterPro" id="IPR011990">
    <property type="entry name" value="TPR-like_helical_dom_sf"/>
</dbReference>
<comment type="caution">
    <text evidence="2">The sequence shown here is derived from an EMBL/GenBank/DDBJ whole genome shotgun (WGS) entry which is preliminary data.</text>
</comment>
<dbReference type="InterPro" id="IPR001387">
    <property type="entry name" value="Cro/C1-type_HTH"/>
</dbReference>
<proteinExistence type="predicted"/>
<dbReference type="CDD" id="cd00093">
    <property type="entry name" value="HTH_XRE"/>
    <property type="match status" value="1"/>
</dbReference>
<reference evidence="3" key="1">
    <citation type="journal article" date="2019" name="Int. J. Syst. Evol. Microbiol.">
        <title>The Global Catalogue of Microorganisms (GCM) 10K type strain sequencing project: providing services to taxonomists for standard genome sequencing and annotation.</title>
        <authorList>
            <consortium name="The Broad Institute Genomics Platform"/>
            <consortium name="The Broad Institute Genome Sequencing Center for Infectious Disease"/>
            <person name="Wu L."/>
            <person name="Ma J."/>
        </authorList>
    </citation>
    <scope>NUCLEOTIDE SEQUENCE [LARGE SCALE GENOMIC DNA]</scope>
    <source>
        <strain evidence="3">2902at01</strain>
    </source>
</reference>
<dbReference type="SUPFAM" id="SSF47413">
    <property type="entry name" value="lambda repressor-like DNA-binding domains"/>
    <property type="match status" value="1"/>
</dbReference>
<accession>A0ABV8KNX1</accession>
<dbReference type="PROSITE" id="PS50943">
    <property type="entry name" value="HTH_CROC1"/>
    <property type="match status" value="1"/>
</dbReference>